<keyword evidence="6" id="KW-0285">Flavoprotein</keyword>
<dbReference type="FunFam" id="3.30.390.30:FF:000001">
    <property type="entry name" value="Dihydrolipoyl dehydrogenase"/>
    <property type="match status" value="1"/>
</dbReference>
<evidence type="ECO:0000256" key="5">
    <source>
        <dbReference type="ARBA" id="ARBA00022490"/>
    </source>
</evidence>
<dbReference type="GO" id="GO:0003957">
    <property type="term" value="F:NAD(P)+ transhydrogenase (Si-specific) activity"/>
    <property type="evidence" value="ECO:0007669"/>
    <property type="project" value="UniProtKB-EC"/>
</dbReference>
<keyword evidence="5" id="KW-0963">Cytoplasm</keyword>
<comment type="function">
    <text evidence="1">Conversion of NADPH, generated by peripheral catabolic pathways, to NADH, which can enter the respiratory chain for energy generation.</text>
</comment>
<evidence type="ECO:0000313" key="16">
    <source>
        <dbReference type="Proteomes" id="UP000236732"/>
    </source>
</evidence>
<evidence type="ECO:0000256" key="2">
    <source>
        <dbReference type="ARBA" id="ARBA00004496"/>
    </source>
</evidence>
<dbReference type="AlphaFoldDB" id="A0A1H6A2R8"/>
<evidence type="ECO:0000256" key="12">
    <source>
        <dbReference type="PIRSR" id="PIRSR000350-3"/>
    </source>
</evidence>
<gene>
    <name evidence="15" type="ORF">SAMN05444920_102969</name>
</gene>
<dbReference type="PANTHER" id="PTHR22912:SF93">
    <property type="entry name" value="SOLUBLE PYRIDINE NUCLEOTIDE TRANSHYDROGENASE"/>
    <property type="match status" value="1"/>
</dbReference>
<feature type="binding site" evidence="12">
    <location>
        <position position="109"/>
    </location>
    <ligand>
        <name>FAD</name>
        <dbReference type="ChEBI" id="CHEBI:57692"/>
    </ligand>
</feature>
<proteinExistence type="inferred from homology"/>
<name>A0A1H6A2R8_9ACTN</name>
<keyword evidence="12" id="KW-0547">Nucleotide-binding</keyword>
<feature type="binding site" evidence="12">
    <location>
        <begin position="176"/>
        <end position="183"/>
    </location>
    <ligand>
        <name>NAD(+)</name>
        <dbReference type="ChEBI" id="CHEBI:57540"/>
    </ligand>
</feature>
<feature type="binding site" evidence="12">
    <location>
        <position position="263"/>
    </location>
    <ligand>
        <name>NAD(+)</name>
        <dbReference type="ChEBI" id="CHEBI:57540"/>
    </ligand>
</feature>
<keyword evidence="9" id="KW-0560">Oxidoreductase</keyword>
<dbReference type="SUPFAM" id="SSF55424">
    <property type="entry name" value="FAD/NAD-linked reductases, dimerisation (C-terminal) domain"/>
    <property type="match status" value="1"/>
</dbReference>
<evidence type="ECO:0000256" key="8">
    <source>
        <dbReference type="ARBA" id="ARBA00022857"/>
    </source>
</evidence>
<dbReference type="PANTHER" id="PTHR22912">
    <property type="entry name" value="DISULFIDE OXIDOREDUCTASE"/>
    <property type="match status" value="1"/>
</dbReference>
<evidence type="ECO:0000259" key="13">
    <source>
        <dbReference type="Pfam" id="PF02852"/>
    </source>
</evidence>
<dbReference type="InterPro" id="IPR023753">
    <property type="entry name" value="FAD/NAD-binding_dom"/>
</dbReference>
<accession>A0A1H6A2R8</accession>
<dbReference type="Proteomes" id="UP000236732">
    <property type="component" value="Unassembled WGS sequence"/>
</dbReference>
<evidence type="ECO:0000256" key="11">
    <source>
        <dbReference type="ARBA" id="ARBA00031183"/>
    </source>
</evidence>
<evidence type="ECO:0000256" key="6">
    <source>
        <dbReference type="ARBA" id="ARBA00022630"/>
    </source>
</evidence>
<dbReference type="Gene3D" id="3.30.390.30">
    <property type="match status" value="1"/>
</dbReference>
<dbReference type="GO" id="GO:0050660">
    <property type="term" value="F:flavin adenine dinucleotide binding"/>
    <property type="evidence" value="ECO:0007669"/>
    <property type="project" value="TreeGrafter"/>
</dbReference>
<evidence type="ECO:0000313" key="15">
    <source>
        <dbReference type="EMBL" id="SEG42257.1"/>
    </source>
</evidence>
<dbReference type="Gene3D" id="3.50.50.60">
    <property type="entry name" value="FAD/NAD(P)-binding domain"/>
    <property type="match status" value="2"/>
</dbReference>
<evidence type="ECO:0000256" key="1">
    <source>
        <dbReference type="ARBA" id="ARBA00002842"/>
    </source>
</evidence>
<keyword evidence="7 12" id="KW-0274">FAD</keyword>
<dbReference type="Pfam" id="PF07992">
    <property type="entry name" value="Pyr_redox_2"/>
    <property type="match status" value="1"/>
</dbReference>
<comment type="subcellular location">
    <subcellularLocation>
        <location evidence="2">Cytoplasm</location>
    </subcellularLocation>
</comment>
<keyword evidence="16" id="KW-1185">Reference proteome</keyword>
<feature type="binding site" evidence="12">
    <location>
        <position position="199"/>
    </location>
    <ligand>
        <name>NAD(+)</name>
        <dbReference type="ChEBI" id="CHEBI:57540"/>
    </ligand>
</feature>
<evidence type="ECO:0000256" key="3">
    <source>
        <dbReference type="ARBA" id="ARBA00007532"/>
    </source>
</evidence>
<reference evidence="15 16" key="1">
    <citation type="submission" date="2016-10" db="EMBL/GenBank/DDBJ databases">
        <authorList>
            <person name="de Groot N.N."/>
        </authorList>
    </citation>
    <scope>NUCLEOTIDE SEQUENCE [LARGE SCALE GENOMIC DNA]</scope>
    <source>
        <strain evidence="15 16">CGMCC 4.7037</strain>
    </source>
</reference>
<dbReference type="SUPFAM" id="SSF51905">
    <property type="entry name" value="FAD/NAD(P)-binding domain"/>
    <property type="match status" value="1"/>
</dbReference>
<comment type="cofactor">
    <cofactor evidence="12">
        <name>FAD</name>
        <dbReference type="ChEBI" id="CHEBI:57692"/>
    </cofactor>
    <text evidence="12">Binds 1 FAD per subunit.</text>
</comment>
<dbReference type="EMBL" id="FNVT01000002">
    <property type="protein sequence ID" value="SEG42257.1"/>
    <property type="molecule type" value="Genomic_DNA"/>
</dbReference>
<keyword evidence="10 12" id="KW-0520">NAD</keyword>
<dbReference type="PRINTS" id="PR00411">
    <property type="entry name" value="PNDRDTASEI"/>
</dbReference>
<evidence type="ECO:0000256" key="7">
    <source>
        <dbReference type="ARBA" id="ARBA00022827"/>
    </source>
</evidence>
<evidence type="ECO:0000259" key="14">
    <source>
        <dbReference type="Pfam" id="PF07992"/>
    </source>
</evidence>
<evidence type="ECO:0000256" key="9">
    <source>
        <dbReference type="ARBA" id="ARBA00023002"/>
    </source>
</evidence>
<dbReference type="Pfam" id="PF02852">
    <property type="entry name" value="Pyr_redox_dim"/>
    <property type="match status" value="1"/>
</dbReference>
<feature type="binding site" evidence="12">
    <location>
        <position position="45"/>
    </location>
    <ligand>
        <name>FAD</name>
        <dbReference type="ChEBI" id="CHEBI:57692"/>
    </ligand>
</feature>
<dbReference type="InterPro" id="IPR036188">
    <property type="entry name" value="FAD/NAD-bd_sf"/>
</dbReference>
<dbReference type="PRINTS" id="PR00368">
    <property type="entry name" value="FADPNR"/>
</dbReference>
<dbReference type="InterPro" id="IPR004099">
    <property type="entry name" value="Pyr_nucl-diS_OxRdtase_dimer"/>
</dbReference>
<feature type="binding site" evidence="12">
    <location>
        <position position="304"/>
    </location>
    <ligand>
        <name>FAD</name>
        <dbReference type="ChEBI" id="CHEBI:57692"/>
    </ligand>
</feature>
<dbReference type="GO" id="GO:0006103">
    <property type="term" value="P:2-oxoglutarate metabolic process"/>
    <property type="evidence" value="ECO:0007669"/>
    <property type="project" value="TreeGrafter"/>
</dbReference>
<keyword evidence="8" id="KW-0521">NADP</keyword>
<organism evidence="15 16">
    <name type="scientific">Nonomuraea solani</name>
    <dbReference type="NCBI Taxonomy" id="1144553"/>
    <lineage>
        <taxon>Bacteria</taxon>
        <taxon>Bacillati</taxon>
        <taxon>Actinomycetota</taxon>
        <taxon>Actinomycetes</taxon>
        <taxon>Streptosporangiales</taxon>
        <taxon>Streptosporangiaceae</taxon>
        <taxon>Nonomuraea</taxon>
    </lineage>
</organism>
<dbReference type="NCBIfam" id="NF003585">
    <property type="entry name" value="PRK05249.1"/>
    <property type="match status" value="1"/>
</dbReference>
<dbReference type="InterPro" id="IPR001100">
    <property type="entry name" value="Pyr_nuc-diS_OxRdtase"/>
</dbReference>
<protein>
    <recommendedName>
        <fullName evidence="4">NAD(P)(+) transhydrogenase (Si-specific)</fullName>
        <ecNumber evidence="4">1.6.1.1</ecNumber>
    </recommendedName>
    <alternativeName>
        <fullName evidence="11">NAD(P)(+) transhydrogenase [B-specific]</fullName>
    </alternativeName>
</protein>
<dbReference type="InterPro" id="IPR016156">
    <property type="entry name" value="FAD/NAD-linked_Rdtase_dimer_sf"/>
</dbReference>
<sequence length="464" mass="50281">MVLGSGPGGQKAAIAAAKLGKRVAVIEKRHMLGGVCINTGTIPSKTLREAVLYLTGLNQRELYGASYRVKDEITVTDLGMRTQHVIGREIQVIRSQLARNHVTVLQGTGRFLDAHTIGITAEEEREEKKITAEKIVIATGTSPARPSSVEFDDRTVIDSDAILHLDRVPETLVVVGAGVIGIEYASMFAALGTKVTVVERRERMLEFCDLEIVEALKYHLRDLAVTFRFGESVAAVERRPRGALTLLESGKKIPADCVMYSAGRQGKTSELFLEAAGLAADDRGRIAVDENYATEVPHIYAVGDVIGFPALAATSMEQGRLAAQHACGEPAGDLHELPPIGIYTIPEISFVGKSEDELTREKVPFEVGISRYRELARGQIIGDSYGMLKLLVSSEDRRLLGVHVFGTGATELVHIGQTVMGCGGTIDYLVNAVFNYPTLAESYKVAALDAMNKMRTVARLTAEM</sequence>
<comment type="similarity">
    <text evidence="3">Belongs to the class-I pyridine nucleotide-disulfide oxidoreductase family.</text>
</comment>
<dbReference type="GO" id="GO:0005829">
    <property type="term" value="C:cytosol"/>
    <property type="evidence" value="ECO:0007669"/>
    <property type="project" value="TreeGrafter"/>
</dbReference>
<dbReference type="GO" id="GO:0004148">
    <property type="term" value="F:dihydrolipoyl dehydrogenase (NADH) activity"/>
    <property type="evidence" value="ECO:0007669"/>
    <property type="project" value="TreeGrafter"/>
</dbReference>
<dbReference type="PIRSF" id="PIRSF000350">
    <property type="entry name" value="Mercury_reductase_MerA"/>
    <property type="match status" value="1"/>
</dbReference>
<dbReference type="InterPro" id="IPR050151">
    <property type="entry name" value="Class-I_Pyr_Nuc-Dis_Oxidored"/>
</dbReference>
<feature type="domain" description="FAD/NAD(P)-binding" evidence="14">
    <location>
        <begin position="1"/>
        <end position="319"/>
    </location>
</feature>
<dbReference type="EC" id="1.6.1.1" evidence="4"/>
<evidence type="ECO:0000256" key="10">
    <source>
        <dbReference type="ARBA" id="ARBA00023027"/>
    </source>
</evidence>
<evidence type="ECO:0000256" key="4">
    <source>
        <dbReference type="ARBA" id="ARBA00012772"/>
    </source>
</evidence>
<feature type="domain" description="Pyridine nucleotide-disulphide oxidoreductase dimerisation" evidence="13">
    <location>
        <begin position="339"/>
        <end position="446"/>
    </location>
</feature>